<evidence type="ECO:0000313" key="2">
    <source>
        <dbReference type="EMBL" id="NKY17957.1"/>
    </source>
</evidence>
<dbReference type="EMBL" id="JAAXOQ010000006">
    <property type="protein sequence ID" value="NKY17957.1"/>
    <property type="molecule type" value="Genomic_DNA"/>
</dbReference>
<dbReference type="SUPFAM" id="SSF54001">
    <property type="entry name" value="Cysteine proteinases"/>
    <property type="match status" value="1"/>
</dbReference>
<proteinExistence type="predicted"/>
<gene>
    <name evidence="2" type="ORF">HF999_06195</name>
</gene>
<reference evidence="2 3" key="1">
    <citation type="submission" date="2020-04" db="EMBL/GenBank/DDBJ databases">
        <title>MicrobeNet Type strains.</title>
        <authorList>
            <person name="Nicholson A.C."/>
        </authorList>
    </citation>
    <scope>NUCLEOTIDE SEQUENCE [LARGE SCALE GENOMIC DNA]</scope>
    <source>
        <strain evidence="2 3">DSM 44113</strain>
    </source>
</reference>
<dbReference type="AlphaFoldDB" id="A0A846WXM3"/>
<evidence type="ECO:0000256" key="1">
    <source>
        <dbReference type="SAM" id="MobiDB-lite"/>
    </source>
</evidence>
<name>A0A846WXM3_9ACTN</name>
<evidence type="ECO:0000313" key="3">
    <source>
        <dbReference type="Proteomes" id="UP000582646"/>
    </source>
</evidence>
<protein>
    <submittedName>
        <fullName evidence="2">Uncharacterized protein</fullName>
    </submittedName>
</protein>
<comment type="caution">
    <text evidence="2">The sequence shown here is derived from an EMBL/GenBank/DDBJ whole genome shotgun (WGS) entry which is preliminary data.</text>
</comment>
<dbReference type="Gene3D" id="3.90.1720.10">
    <property type="entry name" value="endopeptidase domain like (from Nostoc punctiforme)"/>
    <property type="match status" value="1"/>
</dbReference>
<dbReference type="Proteomes" id="UP000582646">
    <property type="component" value="Unassembled WGS sequence"/>
</dbReference>
<organism evidence="2 3">
    <name type="scientific">Tsukamurella spumae</name>
    <dbReference type="NCBI Taxonomy" id="44753"/>
    <lineage>
        <taxon>Bacteria</taxon>
        <taxon>Bacillati</taxon>
        <taxon>Actinomycetota</taxon>
        <taxon>Actinomycetes</taxon>
        <taxon>Mycobacteriales</taxon>
        <taxon>Tsukamurellaceae</taxon>
        <taxon>Tsukamurella</taxon>
    </lineage>
</organism>
<sequence>MDVLNQAKVNADRAVNSDDTVSIGGSGGVCGKPPNQQLGRARNVGDFFFSDSCKGNGIAAYNHGHNGIFVTLEDTVESNDEKGVHYVYRADLTMRLNPRKYSVKLSNAAREGAASYAKSKIGKGYNAAGFAFNKKGGPSVNSFNCSQLIWAAYYEAPGGRDLDDGGGPGVYPRDLTTGPYVSSY</sequence>
<dbReference type="InterPro" id="IPR038765">
    <property type="entry name" value="Papain-like_cys_pep_sf"/>
</dbReference>
<feature type="region of interest" description="Disordered" evidence="1">
    <location>
        <begin position="163"/>
        <end position="184"/>
    </location>
</feature>
<dbReference type="RefSeq" id="WP_168545033.1">
    <property type="nucleotide sequence ID" value="NZ_BAAAKS010000040.1"/>
</dbReference>
<accession>A0A846WXM3</accession>
<keyword evidence="3" id="KW-1185">Reference proteome</keyword>